<comment type="caution">
    <text evidence="2">The sequence shown here is derived from an EMBL/GenBank/DDBJ whole genome shotgun (WGS) entry which is preliminary data.</text>
</comment>
<dbReference type="OrthoDB" id="825986at2"/>
<dbReference type="STRING" id="388413.ALPR1_16329"/>
<name>A3I167_9BACT</name>
<evidence type="ECO:0008006" key="4">
    <source>
        <dbReference type="Google" id="ProtNLM"/>
    </source>
</evidence>
<dbReference type="HOGENOM" id="CLU_1412552_0_0_10"/>
<feature type="chain" id="PRO_5002653588" description="Outer membrane protein beta-barrel domain-containing protein" evidence="1">
    <location>
        <begin position="25"/>
        <end position="192"/>
    </location>
</feature>
<keyword evidence="3" id="KW-1185">Reference proteome</keyword>
<organism evidence="2 3">
    <name type="scientific">Algoriphagus machipongonensis</name>
    <dbReference type="NCBI Taxonomy" id="388413"/>
    <lineage>
        <taxon>Bacteria</taxon>
        <taxon>Pseudomonadati</taxon>
        <taxon>Bacteroidota</taxon>
        <taxon>Cytophagia</taxon>
        <taxon>Cytophagales</taxon>
        <taxon>Cyclobacteriaceae</taxon>
        <taxon>Algoriphagus</taxon>
    </lineage>
</organism>
<accession>A3I167</accession>
<reference evidence="2 3" key="1">
    <citation type="journal article" date="2011" name="J. Bacteriol.">
        <title>Complete genome sequence of Algoriphagus sp. PR1, bacterial prey of a colony-forming choanoflagellate.</title>
        <authorList>
            <person name="Alegado R.A."/>
            <person name="Ferriera S."/>
            <person name="Nusbaum C."/>
            <person name="Young S.K."/>
            <person name="Zeng Q."/>
            <person name="Imamovic A."/>
            <person name="Fairclough S.R."/>
            <person name="King N."/>
        </authorList>
    </citation>
    <scope>NUCLEOTIDE SEQUENCE [LARGE SCALE GENOMIC DNA]</scope>
    <source>
        <strain evidence="2 3">PR1</strain>
    </source>
</reference>
<evidence type="ECO:0000256" key="1">
    <source>
        <dbReference type="SAM" id="SignalP"/>
    </source>
</evidence>
<keyword evidence="1" id="KW-0732">Signal</keyword>
<dbReference type="AlphaFoldDB" id="A3I167"/>
<dbReference type="EMBL" id="CM001023">
    <property type="protein sequence ID" value="EAZ80213.1"/>
    <property type="molecule type" value="Genomic_DNA"/>
</dbReference>
<proteinExistence type="predicted"/>
<evidence type="ECO:0000313" key="3">
    <source>
        <dbReference type="Proteomes" id="UP000003919"/>
    </source>
</evidence>
<evidence type="ECO:0000313" key="2">
    <source>
        <dbReference type="EMBL" id="EAZ80213.1"/>
    </source>
</evidence>
<gene>
    <name evidence="2" type="ORF">ALPR1_16329</name>
</gene>
<protein>
    <recommendedName>
        <fullName evidence="4">Outer membrane protein beta-barrel domain-containing protein</fullName>
    </recommendedName>
</protein>
<feature type="signal peptide" evidence="1">
    <location>
        <begin position="1"/>
        <end position="24"/>
    </location>
</feature>
<dbReference type="EMBL" id="AAXU02000001">
    <property type="protein sequence ID" value="EAZ80213.1"/>
    <property type="molecule type" value="Genomic_DNA"/>
</dbReference>
<dbReference type="Proteomes" id="UP000003919">
    <property type="component" value="Chromosome"/>
</dbReference>
<dbReference type="RefSeq" id="WP_008202115.1">
    <property type="nucleotide sequence ID" value="NZ_CM001023.1"/>
</dbReference>
<sequence length="192" mass="21133">MNKTFVVCLVIFLAGIFQLSASYAQTKVGANLLAEFSNDVNGLAAGFGLVIDHKLTPKSGIESGLYYRTYQTGGYVNVIFENGGNAIYFFDINEQYISLPILYKYHTKIVNLAIGPTLEYYVGWNQINGEPEVTVDDHSISPRFGLGMMLKVSRSIPLSSQLSLEPELRFNPILSSGKTFGGLGVALKYELK</sequence>